<organism evidence="1 2">
    <name type="scientific">Nocardioides malaquae</name>
    <dbReference type="NCBI Taxonomy" id="2773426"/>
    <lineage>
        <taxon>Bacteria</taxon>
        <taxon>Bacillati</taxon>
        <taxon>Actinomycetota</taxon>
        <taxon>Actinomycetes</taxon>
        <taxon>Propionibacteriales</taxon>
        <taxon>Nocardioidaceae</taxon>
        <taxon>Nocardioides</taxon>
    </lineage>
</organism>
<dbReference type="Pfam" id="PF05534">
    <property type="entry name" value="HicB"/>
    <property type="match status" value="1"/>
</dbReference>
<dbReference type="EMBL" id="JADCSA010000006">
    <property type="protein sequence ID" value="MBE7324498.1"/>
    <property type="molecule type" value="Genomic_DNA"/>
</dbReference>
<evidence type="ECO:0000313" key="1">
    <source>
        <dbReference type="EMBL" id="MBE7324498.1"/>
    </source>
</evidence>
<proteinExistence type="predicted"/>
<dbReference type="InterPro" id="IPR008651">
    <property type="entry name" value="Uncharacterised_HicB"/>
</dbReference>
<gene>
    <name evidence="1" type="ORF">IEQ44_07520</name>
</gene>
<protein>
    <submittedName>
        <fullName evidence="1">Type II toxin-antitoxin system HicB family antitoxin</fullName>
    </submittedName>
</protein>
<dbReference type="Proteomes" id="UP000756387">
    <property type="component" value="Unassembled WGS sequence"/>
</dbReference>
<dbReference type="SUPFAM" id="SSF143100">
    <property type="entry name" value="TTHA1013/TTHA0281-like"/>
    <property type="match status" value="1"/>
</dbReference>
<accession>A0ABR9RSI4</accession>
<dbReference type="SUPFAM" id="SSF47598">
    <property type="entry name" value="Ribbon-helix-helix"/>
    <property type="match status" value="1"/>
</dbReference>
<dbReference type="InterPro" id="IPR010985">
    <property type="entry name" value="Ribbon_hlx_hlx"/>
</dbReference>
<comment type="caution">
    <text evidence="1">The sequence shown here is derived from an EMBL/GenBank/DDBJ whole genome shotgun (WGS) entry which is preliminary data.</text>
</comment>
<evidence type="ECO:0000313" key="2">
    <source>
        <dbReference type="Proteomes" id="UP000756387"/>
    </source>
</evidence>
<dbReference type="InterPro" id="IPR035069">
    <property type="entry name" value="TTHA1013/TTHA0281-like"/>
</dbReference>
<keyword evidence="2" id="KW-1185">Reference proteome</keyword>
<sequence>MVSIVTPFVVTQDRPQVGGIDVEVEHYTYRVLWSGDDEEFVATVAEFPSLSWLAGEQTEALSGLIALVDDVVGDMQEQGETVPVPMGERRYSGEFKVRVPESLHRELAIAAAEEGVSLNRLASRRLASA</sequence>
<name>A0ABR9RSI4_9ACTN</name>
<reference evidence="1 2" key="1">
    <citation type="submission" date="2020-10" db="EMBL/GenBank/DDBJ databases">
        <title>Nocardioides sp. isolated from sludge.</title>
        <authorList>
            <person name="Zhang X."/>
        </authorList>
    </citation>
    <scope>NUCLEOTIDE SEQUENCE [LARGE SCALE GENOMIC DNA]</scope>
    <source>
        <strain evidence="1 2">Y6</strain>
    </source>
</reference>